<name>A0A2P2JE10_RHIMU</name>
<accession>A0A2P2JE10</accession>
<dbReference type="AlphaFoldDB" id="A0A2P2JE10"/>
<protein>
    <submittedName>
        <fullName evidence="1">Uncharacterized protein</fullName>
    </submittedName>
</protein>
<proteinExistence type="predicted"/>
<dbReference type="EMBL" id="GGEC01011233">
    <property type="protein sequence ID" value="MBW91716.1"/>
    <property type="molecule type" value="Transcribed_RNA"/>
</dbReference>
<sequence length="33" mass="3782">MPLSHPQELPNSFLPPILQQTCIYISRGDRQMA</sequence>
<reference evidence="1" key="1">
    <citation type="submission" date="2018-02" db="EMBL/GenBank/DDBJ databases">
        <title>Rhizophora mucronata_Transcriptome.</title>
        <authorList>
            <person name="Meera S.P."/>
            <person name="Sreeshan A."/>
            <person name="Augustine A."/>
        </authorList>
    </citation>
    <scope>NUCLEOTIDE SEQUENCE</scope>
    <source>
        <tissue evidence="1">Leaf</tissue>
    </source>
</reference>
<evidence type="ECO:0000313" key="1">
    <source>
        <dbReference type="EMBL" id="MBW91716.1"/>
    </source>
</evidence>
<organism evidence="1">
    <name type="scientific">Rhizophora mucronata</name>
    <name type="common">Asiatic mangrove</name>
    <dbReference type="NCBI Taxonomy" id="61149"/>
    <lineage>
        <taxon>Eukaryota</taxon>
        <taxon>Viridiplantae</taxon>
        <taxon>Streptophyta</taxon>
        <taxon>Embryophyta</taxon>
        <taxon>Tracheophyta</taxon>
        <taxon>Spermatophyta</taxon>
        <taxon>Magnoliopsida</taxon>
        <taxon>eudicotyledons</taxon>
        <taxon>Gunneridae</taxon>
        <taxon>Pentapetalae</taxon>
        <taxon>rosids</taxon>
        <taxon>fabids</taxon>
        <taxon>Malpighiales</taxon>
        <taxon>Rhizophoraceae</taxon>
        <taxon>Rhizophora</taxon>
    </lineage>
</organism>